<sequence>MGTARYRRVLRPKLAEAMDYALKALHALAYISVTLGSLVFFHVLIAKKSLLLPSKNRTKTITQKLYALEVNVATAPQDGLTGQNWCHSTWDYLG</sequence>
<evidence type="ECO:0000313" key="3">
    <source>
        <dbReference type="WBParaSite" id="PEQ_0001393301-mRNA-1"/>
    </source>
</evidence>
<accession>A0A914S5N2</accession>
<reference evidence="3" key="1">
    <citation type="submission" date="2022-11" db="UniProtKB">
        <authorList>
            <consortium name="WormBaseParasite"/>
        </authorList>
    </citation>
    <scope>IDENTIFICATION</scope>
</reference>
<protein>
    <submittedName>
        <fullName evidence="3">Uncharacterized protein</fullName>
    </submittedName>
</protein>
<keyword evidence="1" id="KW-1133">Transmembrane helix</keyword>
<dbReference type="Proteomes" id="UP000887564">
    <property type="component" value="Unplaced"/>
</dbReference>
<name>A0A914S5N2_PAREQ</name>
<keyword evidence="1" id="KW-0472">Membrane</keyword>
<evidence type="ECO:0000256" key="1">
    <source>
        <dbReference type="SAM" id="Phobius"/>
    </source>
</evidence>
<feature type="transmembrane region" description="Helical" evidence="1">
    <location>
        <begin position="20"/>
        <end position="45"/>
    </location>
</feature>
<evidence type="ECO:0000313" key="2">
    <source>
        <dbReference type="Proteomes" id="UP000887564"/>
    </source>
</evidence>
<keyword evidence="1" id="KW-0812">Transmembrane</keyword>
<proteinExistence type="predicted"/>
<organism evidence="2 3">
    <name type="scientific">Parascaris equorum</name>
    <name type="common">Equine roundworm</name>
    <dbReference type="NCBI Taxonomy" id="6256"/>
    <lineage>
        <taxon>Eukaryota</taxon>
        <taxon>Metazoa</taxon>
        <taxon>Ecdysozoa</taxon>
        <taxon>Nematoda</taxon>
        <taxon>Chromadorea</taxon>
        <taxon>Rhabditida</taxon>
        <taxon>Spirurina</taxon>
        <taxon>Ascaridomorpha</taxon>
        <taxon>Ascaridoidea</taxon>
        <taxon>Ascarididae</taxon>
        <taxon>Parascaris</taxon>
    </lineage>
</organism>
<keyword evidence="2" id="KW-1185">Reference proteome</keyword>
<dbReference type="AlphaFoldDB" id="A0A914S5N2"/>
<dbReference type="WBParaSite" id="PEQ_0001393301-mRNA-1">
    <property type="protein sequence ID" value="PEQ_0001393301-mRNA-1"/>
    <property type="gene ID" value="PEQ_0001393301"/>
</dbReference>